<comment type="similarity">
    <text evidence="1">Belongs to the iron/ascorbate-dependent oxidoreductase family.</text>
</comment>
<evidence type="ECO:0000256" key="1">
    <source>
        <dbReference type="RuleBase" id="RU003682"/>
    </source>
</evidence>
<keyword evidence="4" id="KW-1185">Reference proteome</keyword>
<dbReference type="Pfam" id="PF03171">
    <property type="entry name" value="2OG-FeII_Oxy"/>
    <property type="match status" value="1"/>
</dbReference>
<dbReference type="SUPFAM" id="SSF51197">
    <property type="entry name" value="Clavaminate synthase-like"/>
    <property type="match status" value="1"/>
</dbReference>
<gene>
    <name evidence="3" type="ORF">CANCADRAFT_99951</name>
</gene>
<evidence type="ECO:0000259" key="2">
    <source>
        <dbReference type="PROSITE" id="PS51471"/>
    </source>
</evidence>
<dbReference type="Gene3D" id="2.60.120.330">
    <property type="entry name" value="B-lactam Antibiotic, Isopenicillin N Synthase, Chain"/>
    <property type="match status" value="1"/>
</dbReference>
<dbReference type="PROSITE" id="PS51471">
    <property type="entry name" value="FE2OG_OXY"/>
    <property type="match status" value="1"/>
</dbReference>
<dbReference type="InterPro" id="IPR044861">
    <property type="entry name" value="IPNS-like_FE2OG_OXY"/>
</dbReference>
<dbReference type="GO" id="GO:0046872">
    <property type="term" value="F:metal ion binding"/>
    <property type="evidence" value="ECO:0007669"/>
    <property type="project" value="UniProtKB-KW"/>
</dbReference>
<dbReference type="InterPro" id="IPR005123">
    <property type="entry name" value="Oxoglu/Fe-dep_dioxygenase_dom"/>
</dbReference>
<dbReference type="AlphaFoldDB" id="A0A1E4TE60"/>
<evidence type="ECO:0000313" key="3">
    <source>
        <dbReference type="EMBL" id="ODV90050.1"/>
    </source>
</evidence>
<evidence type="ECO:0000313" key="4">
    <source>
        <dbReference type="Proteomes" id="UP000095023"/>
    </source>
</evidence>
<keyword evidence="1" id="KW-0479">Metal-binding</keyword>
<keyword evidence="1" id="KW-0560">Oxidoreductase</keyword>
<dbReference type="InterPro" id="IPR027443">
    <property type="entry name" value="IPNS-like_sf"/>
</dbReference>
<dbReference type="GO" id="GO:0044283">
    <property type="term" value="P:small molecule biosynthetic process"/>
    <property type="evidence" value="ECO:0007669"/>
    <property type="project" value="UniProtKB-ARBA"/>
</dbReference>
<dbReference type="PANTHER" id="PTHR47990">
    <property type="entry name" value="2-OXOGLUTARATE (2OG) AND FE(II)-DEPENDENT OXYGENASE SUPERFAMILY PROTEIN-RELATED"/>
    <property type="match status" value="1"/>
</dbReference>
<dbReference type="EMBL" id="KV453842">
    <property type="protein sequence ID" value="ODV90050.1"/>
    <property type="molecule type" value="Genomic_DNA"/>
</dbReference>
<feature type="domain" description="Fe2OG dioxygenase" evidence="2">
    <location>
        <begin position="168"/>
        <end position="289"/>
    </location>
</feature>
<reference evidence="4" key="1">
    <citation type="submission" date="2016-02" db="EMBL/GenBank/DDBJ databases">
        <title>Comparative genomics of biotechnologically important yeasts.</title>
        <authorList>
            <consortium name="DOE Joint Genome Institute"/>
            <person name="Riley R."/>
            <person name="Haridas S."/>
            <person name="Wolfe K.H."/>
            <person name="Lopes M.R."/>
            <person name="Hittinger C.T."/>
            <person name="Goker M."/>
            <person name="Salamov A."/>
            <person name="Wisecaver J."/>
            <person name="Long T.M."/>
            <person name="Aerts A.L."/>
            <person name="Barry K."/>
            <person name="Choi C."/>
            <person name="Clum A."/>
            <person name="Coughlan A.Y."/>
            <person name="Deshpande S."/>
            <person name="Douglass A.P."/>
            <person name="Hanson S.J."/>
            <person name="Klenk H.-P."/>
            <person name="Labutti K."/>
            <person name="Lapidus A."/>
            <person name="Lindquist E."/>
            <person name="Lipzen A."/>
            <person name="Meier-Kolthoff J.P."/>
            <person name="Ohm R.A."/>
            <person name="Otillar R.P."/>
            <person name="Pangilinan J."/>
            <person name="Peng Y."/>
            <person name="Rokas A."/>
            <person name="Rosa C.A."/>
            <person name="Scheuner C."/>
            <person name="Sibirny A.A."/>
            <person name="Slot J.C."/>
            <person name="Stielow J.B."/>
            <person name="Sun H."/>
            <person name="Kurtzman C.P."/>
            <person name="Blackwell M."/>
            <person name="Jeffries T.W."/>
            <person name="Grigoriev I.V."/>
        </authorList>
    </citation>
    <scope>NUCLEOTIDE SEQUENCE [LARGE SCALE GENOMIC DNA]</scope>
    <source>
        <strain evidence="4">NRRL Y-17796</strain>
    </source>
</reference>
<dbReference type="GO" id="GO:0016491">
    <property type="term" value="F:oxidoreductase activity"/>
    <property type="evidence" value="ECO:0007669"/>
    <property type="project" value="UniProtKB-KW"/>
</dbReference>
<name>A0A1E4TE60_9ASCO</name>
<dbReference type="OrthoDB" id="288590at2759"/>
<organism evidence="3 4">
    <name type="scientific">Tortispora caseinolytica NRRL Y-17796</name>
    <dbReference type="NCBI Taxonomy" id="767744"/>
    <lineage>
        <taxon>Eukaryota</taxon>
        <taxon>Fungi</taxon>
        <taxon>Dikarya</taxon>
        <taxon>Ascomycota</taxon>
        <taxon>Saccharomycotina</taxon>
        <taxon>Trigonopsidomycetes</taxon>
        <taxon>Trigonopsidales</taxon>
        <taxon>Trigonopsidaceae</taxon>
        <taxon>Tortispora</taxon>
    </lineage>
</organism>
<dbReference type="Proteomes" id="UP000095023">
    <property type="component" value="Unassembled WGS sequence"/>
</dbReference>
<sequence length="335" mass="37250">MSSPVTIVNISEINQDTAEKLLKAAHTQGFIYLSGTGLTQLDVNKAFDASRALFSLPDEEKSRYKITPANRGYSKMFMENLDPDVSKTGDPKEAWNIGAITKQEDGSYTAEQDMPKAAEQYYADISTFQQKCYDLMRKILLLLGMSLKIDKEAGGDNYFVERHDPNKLSGSILRMLHYPGISEDDLGKPERGIRAGAHTDYGSVTLLFQRPGDVPGLEIYSPISKKWELVPVEDAPGGLNDDCAPVLVNIADQLSYWTAGLLRSTIHRVRFPVDKTCGERYSIAFFGHPDHDTLLSPIPSELVQKREGRGANAKGEKILTAGEHLRKRLDATYSY</sequence>
<dbReference type="InterPro" id="IPR026992">
    <property type="entry name" value="DIOX_N"/>
</dbReference>
<proteinExistence type="inferred from homology"/>
<protein>
    <recommendedName>
        <fullName evidence="2">Fe2OG dioxygenase domain-containing protein</fullName>
    </recommendedName>
</protein>
<keyword evidence="1" id="KW-0408">Iron</keyword>
<dbReference type="InterPro" id="IPR050231">
    <property type="entry name" value="Iron_ascorbate_oxido_reductase"/>
</dbReference>
<dbReference type="Pfam" id="PF14226">
    <property type="entry name" value="DIOX_N"/>
    <property type="match status" value="1"/>
</dbReference>
<accession>A0A1E4TE60</accession>